<dbReference type="InterPro" id="IPR029068">
    <property type="entry name" value="Glyas_Bleomycin-R_OHBP_Dase"/>
</dbReference>
<reference evidence="2 3" key="1">
    <citation type="submission" date="2022-06" db="EMBL/GenBank/DDBJ databases">
        <authorList>
            <person name="Jeon C.O."/>
        </authorList>
    </citation>
    <scope>NUCLEOTIDE SEQUENCE [LARGE SCALE GENOMIC DNA]</scope>
    <source>
        <strain evidence="2 3">KCTC 13943</strain>
    </source>
</reference>
<dbReference type="PANTHER" id="PTHR36503">
    <property type="entry name" value="BLR2520 PROTEIN"/>
    <property type="match status" value="1"/>
</dbReference>
<accession>A0ABT0W834</accession>
<proteinExistence type="predicted"/>
<feature type="domain" description="Glyoxalase/fosfomycin resistance/dioxygenase" evidence="1">
    <location>
        <begin position="6"/>
        <end position="125"/>
    </location>
</feature>
<dbReference type="EMBL" id="JAMQCR010000001">
    <property type="protein sequence ID" value="MCM2532486.1"/>
    <property type="molecule type" value="Genomic_DNA"/>
</dbReference>
<gene>
    <name evidence="2" type="ORF">NDK43_08940</name>
</gene>
<name>A0ABT0W834_9BACI</name>
<evidence type="ECO:0000259" key="1">
    <source>
        <dbReference type="Pfam" id="PF00903"/>
    </source>
</evidence>
<dbReference type="Proteomes" id="UP001523262">
    <property type="component" value="Unassembled WGS sequence"/>
</dbReference>
<comment type="caution">
    <text evidence="2">The sequence shown here is derived from an EMBL/GenBank/DDBJ whole genome shotgun (WGS) entry which is preliminary data.</text>
</comment>
<keyword evidence="3" id="KW-1185">Reference proteome</keyword>
<organism evidence="2 3">
    <name type="scientific">Neobacillus pocheonensis</name>
    <dbReference type="NCBI Taxonomy" id="363869"/>
    <lineage>
        <taxon>Bacteria</taxon>
        <taxon>Bacillati</taxon>
        <taxon>Bacillota</taxon>
        <taxon>Bacilli</taxon>
        <taxon>Bacillales</taxon>
        <taxon>Bacillaceae</taxon>
        <taxon>Neobacillus</taxon>
    </lineage>
</organism>
<evidence type="ECO:0000313" key="2">
    <source>
        <dbReference type="EMBL" id="MCM2532486.1"/>
    </source>
</evidence>
<dbReference type="Pfam" id="PF00903">
    <property type="entry name" value="Glyoxalase"/>
    <property type="match status" value="1"/>
</dbReference>
<dbReference type="InterPro" id="IPR004360">
    <property type="entry name" value="Glyas_Fos-R_dOase_dom"/>
</dbReference>
<dbReference type="Gene3D" id="3.10.180.10">
    <property type="entry name" value="2,3-Dihydroxybiphenyl 1,2-Dioxygenase, domain 1"/>
    <property type="match status" value="1"/>
</dbReference>
<sequence>MPKQFWINLPVKDINKSKEFYSKVGFSVNEQHGKRDQAQLIIGDNNAAVMLFPESTFENFTRHVIVDTKQATEVLLSVDADSREEVDEMAKNAVEAGGTIYGEPSEIQGWMYGCGFTDLDGHRWNVLYMDMSKMPKE</sequence>
<protein>
    <submittedName>
        <fullName evidence="2">VOC family protein</fullName>
    </submittedName>
</protein>
<dbReference type="PANTHER" id="PTHR36503:SF2">
    <property type="entry name" value="BLR2408 PROTEIN"/>
    <property type="match status" value="1"/>
</dbReference>
<dbReference type="SUPFAM" id="SSF54593">
    <property type="entry name" value="Glyoxalase/Bleomycin resistance protein/Dihydroxybiphenyl dioxygenase"/>
    <property type="match status" value="1"/>
</dbReference>
<evidence type="ECO:0000313" key="3">
    <source>
        <dbReference type="Proteomes" id="UP001523262"/>
    </source>
</evidence>